<dbReference type="PANTHER" id="PTHR43833:SF9">
    <property type="entry name" value="POTASSIUM CHANNEL PROTEIN YUGO-RELATED"/>
    <property type="match status" value="1"/>
</dbReference>
<dbReference type="InterPro" id="IPR003148">
    <property type="entry name" value="RCK_N"/>
</dbReference>
<feature type="transmembrane region" description="Helical" evidence="2">
    <location>
        <begin position="200"/>
        <end position="219"/>
    </location>
</feature>
<feature type="domain" description="RCK N-terminal" evidence="3">
    <location>
        <begin position="275"/>
        <end position="392"/>
    </location>
</feature>
<keyword evidence="6" id="KW-1185">Reference proteome</keyword>
<proteinExistence type="predicted"/>
<accession>A0ABT7QVT5</accession>
<dbReference type="Pfam" id="PF02254">
    <property type="entry name" value="TrkA_N"/>
    <property type="match status" value="2"/>
</dbReference>
<keyword evidence="2" id="KW-1133">Transmembrane helix</keyword>
<feature type="transmembrane region" description="Helical" evidence="2">
    <location>
        <begin position="70"/>
        <end position="89"/>
    </location>
</feature>
<feature type="transmembrane region" description="Helical" evidence="2">
    <location>
        <begin position="231"/>
        <end position="252"/>
    </location>
</feature>
<feature type="domain" description="RCK N-terminal" evidence="3">
    <location>
        <begin position="416"/>
        <end position="529"/>
    </location>
</feature>
<evidence type="ECO:0000256" key="2">
    <source>
        <dbReference type="SAM" id="Phobius"/>
    </source>
</evidence>
<protein>
    <submittedName>
        <fullName evidence="5">NAD-binding protein</fullName>
    </submittedName>
</protein>
<evidence type="ECO:0000259" key="4">
    <source>
        <dbReference type="Pfam" id="PF07885"/>
    </source>
</evidence>
<reference evidence="5" key="1">
    <citation type="submission" date="2023-01" db="EMBL/GenBank/DDBJ databases">
        <title>Sulfurovum sp. zt1-1 genome assembly.</title>
        <authorList>
            <person name="Wang J."/>
        </authorList>
    </citation>
    <scope>NUCLEOTIDE SEQUENCE</scope>
    <source>
        <strain evidence="5">Zt1-1</strain>
    </source>
</reference>
<evidence type="ECO:0000259" key="3">
    <source>
        <dbReference type="Pfam" id="PF02254"/>
    </source>
</evidence>
<sequence length="549" mass="63398">MHELILKLSRMIDSSIRYQTTKSFFRSLLNDINYPYKKYFDWFMIGLIMTSIMILILSKSGKLPAWMIDLDLYFITAIFALEYLLRIWVSQDIHKHILATSKLKNATKRDYYLVPLKKRVEYLFSLPALIDLIAIFPKFRIIRLLKLYHYMHGTSSLFKALTRKRFEFIFLGYMLLGVTFSFGTVFYILEYGVNKNIGSYLDAIYWALVTVSTVGYGDISPVTDTGKIISMFGIIIGIAMISFVTSVMVTAFSERFDELRNADNINLVSKINRAVIINGYGHLGMTIAKKLLLRGVYEPVIIEDEEEKVTQARVDGYKVIRADGSSAKLINDLYKGKNIEAMLTLTSSDIDNIYFILNAKSVQNDAVIYARMNQHNLRRQYYATGVDAILEPYDVVDFKALAYLKRHHEENKKGIIFFGYTHKNKHLCQILRQDDIEVTIYETDSERYASAKRDGFVNVVQVDEEQQEYLEHIKLLKDYIVVCAMIEDALNVYYAISLRSGGFKDEIVALSDSKEDNRKLILAGVSKIFDMYEESAERFIELIENKESI</sequence>
<feature type="transmembrane region" description="Helical" evidence="2">
    <location>
        <begin position="39"/>
        <end position="58"/>
    </location>
</feature>
<feature type="transmembrane region" description="Helical" evidence="2">
    <location>
        <begin position="166"/>
        <end position="188"/>
    </location>
</feature>
<dbReference type="InterPro" id="IPR013099">
    <property type="entry name" value="K_chnl_dom"/>
</dbReference>
<comment type="subcellular location">
    <subcellularLocation>
        <location evidence="1">Cell membrane</location>
        <topology evidence="1">Multi-pass membrane protein</topology>
    </subcellularLocation>
</comment>
<gene>
    <name evidence="5" type="ORF">PGH07_02010</name>
</gene>
<keyword evidence="2" id="KW-0472">Membrane</keyword>
<organism evidence="5 6">
    <name type="scientific">Sulfurovum zhangzhouensis</name>
    <dbReference type="NCBI Taxonomy" id="3019067"/>
    <lineage>
        <taxon>Bacteria</taxon>
        <taxon>Pseudomonadati</taxon>
        <taxon>Campylobacterota</taxon>
        <taxon>Epsilonproteobacteria</taxon>
        <taxon>Campylobacterales</taxon>
        <taxon>Sulfurovaceae</taxon>
        <taxon>Sulfurovum</taxon>
    </lineage>
</organism>
<dbReference type="InterPro" id="IPR036291">
    <property type="entry name" value="NAD(P)-bd_dom_sf"/>
</dbReference>
<dbReference type="EMBL" id="JAQIBD010000001">
    <property type="protein sequence ID" value="MDM5270949.1"/>
    <property type="molecule type" value="Genomic_DNA"/>
</dbReference>
<dbReference type="Proteomes" id="UP001169069">
    <property type="component" value="Unassembled WGS sequence"/>
</dbReference>
<dbReference type="Pfam" id="PF07885">
    <property type="entry name" value="Ion_trans_2"/>
    <property type="match status" value="1"/>
</dbReference>
<dbReference type="Gene3D" id="1.10.287.70">
    <property type="match status" value="1"/>
</dbReference>
<comment type="caution">
    <text evidence="5">The sequence shown here is derived from an EMBL/GenBank/DDBJ whole genome shotgun (WGS) entry which is preliminary data.</text>
</comment>
<dbReference type="Gene3D" id="3.40.50.720">
    <property type="entry name" value="NAD(P)-binding Rossmann-like Domain"/>
    <property type="match status" value="2"/>
</dbReference>
<keyword evidence="2" id="KW-0812">Transmembrane</keyword>
<evidence type="ECO:0000313" key="5">
    <source>
        <dbReference type="EMBL" id="MDM5270949.1"/>
    </source>
</evidence>
<dbReference type="RefSeq" id="WP_289412222.1">
    <property type="nucleotide sequence ID" value="NZ_JAQIBD010000001.1"/>
</dbReference>
<dbReference type="PRINTS" id="PR00169">
    <property type="entry name" value="KCHANNEL"/>
</dbReference>
<dbReference type="SUPFAM" id="SSF51735">
    <property type="entry name" value="NAD(P)-binding Rossmann-fold domains"/>
    <property type="match status" value="2"/>
</dbReference>
<dbReference type="InterPro" id="IPR050721">
    <property type="entry name" value="Trk_Ktr_HKT_K-transport"/>
</dbReference>
<name>A0ABT7QVT5_9BACT</name>
<feature type="domain" description="Potassium channel" evidence="4">
    <location>
        <begin position="175"/>
        <end position="253"/>
    </location>
</feature>
<evidence type="ECO:0000256" key="1">
    <source>
        <dbReference type="ARBA" id="ARBA00004651"/>
    </source>
</evidence>
<dbReference type="PANTHER" id="PTHR43833">
    <property type="entry name" value="POTASSIUM CHANNEL PROTEIN 2-RELATED-RELATED"/>
    <property type="match status" value="1"/>
</dbReference>
<evidence type="ECO:0000313" key="6">
    <source>
        <dbReference type="Proteomes" id="UP001169069"/>
    </source>
</evidence>
<dbReference type="SUPFAM" id="SSF81324">
    <property type="entry name" value="Voltage-gated potassium channels"/>
    <property type="match status" value="1"/>
</dbReference>